<dbReference type="EMBL" id="JACHMJ010000001">
    <property type="protein sequence ID" value="MBB5844562.1"/>
    <property type="molecule type" value="Genomic_DNA"/>
</dbReference>
<reference evidence="1 2" key="1">
    <citation type="submission" date="2020-08" db="EMBL/GenBank/DDBJ databases">
        <title>Sequencing the genomes of 1000 actinobacteria strains.</title>
        <authorList>
            <person name="Klenk H.-P."/>
        </authorList>
    </citation>
    <scope>NUCLEOTIDE SEQUENCE [LARGE SCALE GENOMIC DNA]</scope>
    <source>
        <strain evidence="1 2">DSM 105784</strain>
    </source>
</reference>
<protein>
    <submittedName>
        <fullName evidence="1">Uncharacterized protein</fullName>
    </submittedName>
</protein>
<evidence type="ECO:0000313" key="2">
    <source>
        <dbReference type="Proteomes" id="UP000536685"/>
    </source>
</evidence>
<dbReference type="RefSeq" id="WP_184238820.1">
    <property type="nucleotide sequence ID" value="NZ_JACHMJ010000001.1"/>
</dbReference>
<dbReference type="AlphaFoldDB" id="A0A841ARJ4"/>
<name>A0A841ARJ4_9MICO</name>
<organism evidence="1 2">
    <name type="scientific">Conyzicola lurida</name>
    <dbReference type="NCBI Taxonomy" id="1172621"/>
    <lineage>
        <taxon>Bacteria</taxon>
        <taxon>Bacillati</taxon>
        <taxon>Actinomycetota</taxon>
        <taxon>Actinomycetes</taxon>
        <taxon>Micrococcales</taxon>
        <taxon>Microbacteriaceae</taxon>
        <taxon>Conyzicola</taxon>
    </lineage>
</organism>
<proteinExistence type="predicted"/>
<comment type="caution">
    <text evidence="1">The sequence shown here is derived from an EMBL/GenBank/DDBJ whole genome shotgun (WGS) entry which is preliminary data.</text>
</comment>
<accession>A0A841ARJ4</accession>
<sequence>MKHLTYADRSVLTGDEAADILVELSAILAETGHADSVTLNALGDDGDAIVAKFVLGTGTNLMSASTTSQLPEPENREAVAYMNEQIARLTIPAAAVPSDDEWHSAEPFEANL</sequence>
<dbReference type="Proteomes" id="UP000536685">
    <property type="component" value="Unassembled WGS sequence"/>
</dbReference>
<keyword evidence="2" id="KW-1185">Reference proteome</keyword>
<gene>
    <name evidence="1" type="ORF">HD599_002885</name>
</gene>
<evidence type="ECO:0000313" key="1">
    <source>
        <dbReference type="EMBL" id="MBB5844562.1"/>
    </source>
</evidence>